<dbReference type="SMART" id="SM00304">
    <property type="entry name" value="HAMP"/>
    <property type="match status" value="1"/>
</dbReference>
<evidence type="ECO:0000259" key="10">
    <source>
        <dbReference type="PROSITE" id="PS50109"/>
    </source>
</evidence>
<keyword evidence="5" id="KW-0808">Transferase</keyword>
<dbReference type="EC" id="2.7.13.3" evidence="3"/>
<dbReference type="Gene3D" id="3.30.565.10">
    <property type="entry name" value="Histidine kinase-like ATPase, C-terminal domain"/>
    <property type="match status" value="1"/>
</dbReference>
<evidence type="ECO:0000256" key="4">
    <source>
        <dbReference type="ARBA" id="ARBA00022553"/>
    </source>
</evidence>
<evidence type="ECO:0000256" key="6">
    <source>
        <dbReference type="ARBA" id="ARBA00022777"/>
    </source>
</evidence>
<dbReference type="PROSITE" id="PS50109">
    <property type="entry name" value="HIS_KIN"/>
    <property type="match status" value="1"/>
</dbReference>
<dbReference type="Pfam" id="PF00672">
    <property type="entry name" value="HAMP"/>
    <property type="match status" value="1"/>
</dbReference>
<dbReference type="PROSITE" id="PS50885">
    <property type="entry name" value="HAMP"/>
    <property type="match status" value="1"/>
</dbReference>
<evidence type="ECO:0000256" key="1">
    <source>
        <dbReference type="ARBA" id="ARBA00000085"/>
    </source>
</evidence>
<dbReference type="RefSeq" id="WP_349215954.1">
    <property type="nucleotide sequence ID" value="NZ_JBBMFA010000090.1"/>
</dbReference>
<feature type="transmembrane region" description="Helical" evidence="9">
    <location>
        <begin position="219"/>
        <end position="242"/>
    </location>
</feature>
<evidence type="ECO:0000256" key="5">
    <source>
        <dbReference type="ARBA" id="ARBA00022679"/>
    </source>
</evidence>
<name>A0ABV1GEY9_9FIRM</name>
<keyword evidence="9" id="KW-1133">Transmembrane helix</keyword>
<protein>
    <recommendedName>
        <fullName evidence="3">histidine kinase</fullName>
        <ecNumber evidence="3">2.7.13.3</ecNumber>
    </recommendedName>
</protein>
<dbReference type="PANTHER" id="PTHR43547:SF2">
    <property type="entry name" value="HYBRID SIGNAL TRANSDUCTION HISTIDINE KINASE C"/>
    <property type="match status" value="1"/>
</dbReference>
<dbReference type="Gene3D" id="1.10.287.130">
    <property type="match status" value="1"/>
</dbReference>
<dbReference type="InterPro" id="IPR004358">
    <property type="entry name" value="Sig_transdc_His_kin-like_C"/>
</dbReference>
<keyword evidence="13" id="KW-1185">Reference proteome</keyword>
<evidence type="ECO:0000259" key="11">
    <source>
        <dbReference type="PROSITE" id="PS50885"/>
    </source>
</evidence>
<gene>
    <name evidence="12" type="ORF">WMO24_08225</name>
</gene>
<dbReference type="InterPro" id="IPR003660">
    <property type="entry name" value="HAMP_dom"/>
</dbReference>
<keyword evidence="6 12" id="KW-0418">Kinase</keyword>
<dbReference type="Pfam" id="PF02518">
    <property type="entry name" value="HATPase_c"/>
    <property type="match status" value="1"/>
</dbReference>
<dbReference type="CDD" id="cd00075">
    <property type="entry name" value="HATPase"/>
    <property type="match status" value="1"/>
</dbReference>
<proteinExistence type="predicted"/>
<accession>A0ABV1GEY9</accession>
<dbReference type="InterPro" id="IPR036890">
    <property type="entry name" value="HATPase_C_sf"/>
</dbReference>
<comment type="subcellular location">
    <subcellularLocation>
        <location evidence="2">Membrane</location>
    </subcellularLocation>
</comment>
<comment type="catalytic activity">
    <reaction evidence="1">
        <text>ATP + protein L-histidine = ADP + protein N-phospho-L-histidine.</text>
        <dbReference type="EC" id="2.7.13.3"/>
    </reaction>
</comment>
<dbReference type="InterPro" id="IPR005467">
    <property type="entry name" value="His_kinase_dom"/>
</dbReference>
<evidence type="ECO:0000256" key="7">
    <source>
        <dbReference type="ARBA" id="ARBA00023012"/>
    </source>
</evidence>
<dbReference type="Pfam" id="PF00512">
    <property type="entry name" value="HisKA"/>
    <property type="match status" value="1"/>
</dbReference>
<evidence type="ECO:0000256" key="3">
    <source>
        <dbReference type="ARBA" id="ARBA00012438"/>
    </source>
</evidence>
<keyword evidence="8" id="KW-0175">Coiled coil</keyword>
<dbReference type="CDD" id="cd00082">
    <property type="entry name" value="HisKA"/>
    <property type="match status" value="1"/>
</dbReference>
<dbReference type="Gene3D" id="6.10.340.10">
    <property type="match status" value="1"/>
</dbReference>
<dbReference type="GO" id="GO:0016301">
    <property type="term" value="F:kinase activity"/>
    <property type="evidence" value="ECO:0007669"/>
    <property type="project" value="UniProtKB-KW"/>
</dbReference>
<feature type="domain" description="Histidine kinase" evidence="10">
    <location>
        <begin position="311"/>
        <end position="529"/>
    </location>
</feature>
<dbReference type="EMBL" id="JBBMFA010000090">
    <property type="protein sequence ID" value="MEQ2520416.1"/>
    <property type="molecule type" value="Genomic_DNA"/>
</dbReference>
<dbReference type="InterPro" id="IPR036097">
    <property type="entry name" value="HisK_dim/P_sf"/>
</dbReference>
<dbReference type="InterPro" id="IPR003594">
    <property type="entry name" value="HATPase_dom"/>
</dbReference>
<keyword evidence="4" id="KW-0597">Phosphoprotein</keyword>
<comment type="caution">
    <text evidence="12">The sequence shown here is derived from an EMBL/GenBank/DDBJ whole genome shotgun (WGS) entry which is preliminary data.</text>
</comment>
<organism evidence="12 13">
    <name type="scientific">Ruthenibacterium intestinale</name>
    <dbReference type="NCBI Taxonomy" id="3133163"/>
    <lineage>
        <taxon>Bacteria</taxon>
        <taxon>Bacillati</taxon>
        <taxon>Bacillota</taxon>
        <taxon>Clostridia</taxon>
        <taxon>Eubacteriales</taxon>
        <taxon>Oscillospiraceae</taxon>
        <taxon>Ruthenibacterium</taxon>
    </lineage>
</organism>
<dbReference type="CDD" id="cd06225">
    <property type="entry name" value="HAMP"/>
    <property type="match status" value="1"/>
</dbReference>
<dbReference type="InterPro" id="IPR003661">
    <property type="entry name" value="HisK_dim/P_dom"/>
</dbReference>
<dbReference type="PRINTS" id="PR00344">
    <property type="entry name" value="BCTRLSENSOR"/>
</dbReference>
<keyword evidence="9" id="KW-0812">Transmembrane</keyword>
<dbReference type="SMART" id="SM00388">
    <property type="entry name" value="HisKA"/>
    <property type="match status" value="1"/>
</dbReference>
<evidence type="ECO:0000256" key="8">
    <source>
        <dbReference type="SAM" id="Coils"/>
    </source>
</evidence>
<evidence type="ECO:0000313" key="12">
    <source>
        <dbReference type="EMBL" id="MEQ2520416.1"/>
    </source>
</evidence>
<feature type="coiled-coil region" evidence="8">
    <location>
        <begin position="284"/>
        <end position="311"/>
    </location>
</feature>
<dbReference type="PANTHER" id="PTHR43547">
    <property type="entry name" value="TWO-COMPONENT HISTIDINE KINASE"/>
    <property type="match status" value="1"/>
</dbReference>
<dbReference type="SUPFAM" id="SSF55874">
    <property type="entry name" value="ATPase domain of HSP90 chaperone/DNA topoisomerase II/histidine kinase"/>
    <property type="match status" value="1"/>
</dbReference>
<evidence type="ECO:0000256" key="9">
    <source>
        <dbReference type="SAM" id="Phobius"/>
    </source>
</evidence>
<evidence type="ECO:0000313" key="13">
    <source>
        <dbReference type="Proteomes" id="UP001477672"/>
    </source>
</evidence>
<dbReference type="SMART" id="SM00387">
    <property type="entry name" value="HATPase_c"/>
    <property type="match status" value="1"/>
</dbReference>
<sequence length="530" mass="59206">MKLWSKRSGYFHTLLRYFAAFSLLLLAAGALLLGWAMHDSASAITLVSQRDLAEYDTLLRQGRYDRFPVDKVLGEGGYIQVTDSNGRVLYTQREGGGDFTPDELACVPLHQQGVYRSVSRWESAQGEMTLVASDAMSANDYLLSQEPLILRPDGTIAYGSIPGYSGGALDGRAYGYLTQTLPEDYLIWKHPFTGEDGESRWLILYEAESLPLGGTLGNIWLRTLVLFLLVYAVVLVGMTQWLSRRVSRPLNKLSHGLSALAHQRSYHPIQYRGPREFEEICQAFNRLASRLQESELQRIALEQNRQKLLADISHDLKTPITVIQGYAKAVRDGLVPPEKVPDYLDIIQQKANRLTDLIESFHEYSKLEHPQFTLHTEPMDLCEVLREYLADKYSELELAGFVPQIDIPEEPLRCALDKTAFVRVLENLVGNALKHNPAGTRMLFSLSLREGQARLLIADSGTGIPLDLTERIFDPFVVGDEARTTRQGSGLGLAISRKIVEAHGGSICLVQPPHPGWGAEFEVLLPLLSS</sequence>
<dbReference type="SUPFAM" id="SSF47384">
    <property type="entry name" value="Homodimeric domain of signal transducing histidine kinase"/>
    <property type="match status" value="1"/>
</dbReference>
<evidence type="ECO:0000256" key="2">
    <source>
        <dbReference type="ARBA" id="ARBA00004370"/>
    </source>
</evidence>
<reference evidence="12 13" key="1">
    <citation type="submission" date="2024-03" db="EMBL/GenBank/DDBJ databases">
        <title>Human intestinal bacterial collection.</title>
        <authorList>
            <person name="Pauvert C."/>
            <person name="Hitch T.C.A."/>
            <person name="Clavel T."/>
        </authorList>
    </citation>
    <scope>NUCLEOTIDE SEQUENCE [LARGE SCALE GENOMIC DNA]</scope>
    <source>
        <strain evidence="12 13">CLA-JM-H11</strain>
    </source>
</reference>
<keyword evidence="9" id="KW-0472">Membrane</keyword>
<keyword evidence="7" id="KW-0902">Two-component regulatory system</keyword>
<dbReference type="Proteomes" id="UP001477672">
    <property type="component" value="Unassembled WGS sequence"/>
</dbReference>
<feature type="domain" description="HAMP" evidence="11">
    <location>
        <begin position="244"/>
        <end position="296"/>
    </location>
</feature>